<proteinExistence type="predicted"/>
<gene>
    <name evidence="2" type="ORF">FFLO_06358</name>
</gene>
<comment type="caution">
    <text evidence="2">The sequence shown here is derived from an EMBL/GenBank/DDBJ whole genome shotgun (WGS) entry which is preliminary data.</text>
</comment>
<evidence type="ECO:0000313" key="2">
    <source>
        <dbReference type="EMBL" id="KAG7528187.1"/>
    </source>
</evidence>
<evidence type="ECO:0000256" key="1">
    <source>
        <dbReference type="SAM" id="MobiDB-lite"/>
    </source>
</evidence>
<dbReference type="AlphaFoldDB" id="A0A8K0NQJ1"/>
<feature type="compositionally biased region" description="Polar residues" evidence="1">
    <location>
        <begin position="497"/>
        <end position="515"/>
    </location>
</feature>
<name>A0A8K0NQJ1_9TREE</name>
<dbReference type="Proteomes" id="UP000812966">
    <property type="component" value="Unassembled WGS sequence"/>
</dbReference>
<dbReference type="EMBL" id="JABELV010000200">
    <property type="protein sequence ID" value="KAG7528187.1"/>
    <property type="molecule type" value="Genomic_DNA"/>
</dbReference>
<evidence type="ECO:0000313" key="3">
    <source>
        <dbReference type="Proteomes" id="UP000812966"/>
    </source>
</evidence>
<feature type="region of interest" description="Disordered" evidence="1">
    <location>
        <begin position="497"/>
        <end position="518"/>
    </location>
</feature>
<protein>
    <submittedName>
        <fullName evidence="2">Uncharacterized protein</fullName>
    </submittedName>
</protein>
<accession>A0A8K0NQJ1</accession>
<sequence length="564" mass="62947">MSSLGSKTPDYGDDFSFQPTVQPIDFEALVKSLAQRAAASDVLPAPRVAVEKSIEETYTTAESSLYPSQVLQWSRLAFQEGMINATTEVLSANLSVLIDDDHVNGEYQFTLAEKDEPDERCENLRQCVHDGLTNIQDTMTHPAFKDRVDSLDMLIRLCSAISDQCYLIVMQVRQLAVDHNNDHNGWTEAARKVTAILEPITAVIFSERTIQKPQCSEKDLSARREELARVIHELKNIIAQNECWLAPSDSAIMNDLILVCAMFNDSKVAVQLRPSRFDHYHYVICLCRGYEGERLRSLVKNGVCAKVVMTRQLSSCEQGIELWLYKWTSSVGDHPTPHSVAGSLAWLRDEPTMGSGTKEGISEFSKASDQMATNMAADISDWTCEESLSADSTPDNNQNGDFTGIKTRLGVYSYCWKQLGARWKSLMEVSQGDISKESRSLEKNSSVAKSTLSLCEKAHELCQMHSDRPLLETDILSIVENYFWEAVDIRQGMKNQNAPTGGTSVEVTKPSTNEDVNGIDPMEAVREASSRLGKMSDMLISLIMVKKLSIDAFNQVQDQVLGRR</sequence>
<reference evidence="2" key="1">
    <citation type="submission" date="2020-04" db="EMBL/GenBank/DDBJ databases">
        <title>Analysis of mating type loci in Filobasidium floriforme.</title>
        <authorList>
            <person name="Nowrousian M."/>
        </authorList>
    </citation>
    <scope>NUCLEOTIDE SEQUENCE</scope>
    <source>
        <strain evidence="2">CBS 6242</strain>
    </source>
</reference>
<organism evidence="2 3">
    <name type="scientific">Filobasidium floriforme</name>
    <dbReference type="NCBI Taxonomy" id="5210"/>
    <lineage>
        <taxon>Eukaryota</taxon>
        <taxon>Fungi</taxon>
        <taxon>Dikarya</taxon>
        <taxon>Basidiomycota</taxon>
        <taxon>Agaricomycotina</taxon>
        <taxon>Tremellomycetes</taxon>
        <taxon>Filobasidiales</taxon>
        <taxon>Filobasidiaceae</taxon>
        <taxon>Filobasidium</taxon>
    </lineage>
</organism>
<keyword evidence="3" id="KW-1185">Reference proteome</keyword>